<sequence>PTVQKAISPSSTYLKASLKSKSPKVNEEIEIQVQSTKPFQTLSYNLIGRGDILLSRKVNLPAPNKDLNFRILAPPNAAPKATLVVYTVFEDEVVADAMDFEIQGSLDNFINVALSSTQTEPGRELDIVVTTKPNSLIG</sequence>
<protein>
    <recommendedName>
        <fullName evidence="3">Alpha-2-macroglobulin bait region domain-containing protein</fullName>
    </recommendedName>
</protein>
<dbReference type="PANTHER" id="PTHR11412:SF136">
    <property type="entry name" value="CD109 ANTIGEN"/>
    <property type="match status" value="1"/>
</dbReference>
<evidence type="ECO:0000313" key="5">
    <source>
        <dbReference type="Proteomes" id="UP000708208"/>
    </source>
</evidence>
<keyword evidence="2" id="KW-0882">Thioester bond</keyword>
<dbReference type="EMBL" id="CAJVCH010549319">
    <property type="protein sequence ID" value="CAG7828914.1"/>
    <property type="molecule type" value="Genomic_DNA"/>
</dbReference>
<dbReference type="SMART" id="SM01359">
    <property type="entry name" value="A2M_N_2"/>
    <property type="match status" value="1"/>
</dbReference>
<reference evidence="4" key="1">
    <citation type="submission" date="2021-06" db="EMBL/GenBank/DDBJ databases">
        <authorList>
            <person name="Hodson N. C."/>
            <person name="Mongue J. A."/>
            <person name="Jaron S. K."/>
        </authorList>
    </citation>
    <scope>NUCLEOTIDE SEQUENCE</scope>
</reference>
<dbReference type="PANTHER" id="PTHR11412">
    <property type="entry name" value="MACROGLOBULIN / COMPLEMENT"/>
    <property type="match status" value="1"/>
</dbReference>
<feature type="non-terminal residue" evidence="4">
    <location>
        <position position="138"/>
    </location>
</feature>
<dbReference type="Proteomes" id="UP000708208">
    <property type="component" value="Unassembled WGS sequence"/>
</dbReference>
<evidence type="ECO:0000256" key="2">
    <source>
        <dbReference type="ARBA" id="ARBA00022966"/>
    </source>
</evidence>
<gene>
    <name evidence="4" type="ORF">AFUS01_LOCUS38807</name>
</gene>
<dbReference type="Pfam" id="PF07703">
    <property type="entry name" value="A2M_BRD"/>
    <property type="match status" value="1"/>
</dbReference>
<dbReference type="InterPro" id="IPR050473">
    <property type="entry name" value="A2M/Complement_sys"/>
</dbReference>
<feature type="domain" description="Alpha-2-macroglobulin bait region" evidence="3">
    <location>
        <begin position="14"/>
        <end position="136"/>
    </location>
</feature>
<organism evidence="4 5">
    <name type="scientific">Allacma fusca</name>
    <dbReference type="NCBI Taxonomy" id="39272"/>
    <lineage>
        <taxon>Eukaryota</taxon>
        <taxon>Metazoa</taxon>
        <taxon>Ecdysozoa</taxon>
        <taxon>Arthropoda</taxon>
        <taxon>Hexapoda</taxon>
        <taxon>Collembola</taxon>
        <taxon>Symphypleona</taxon>
        <taxon>Sminthuridae</taxon>
        <taxon>Allacma</taxon>
    </lineage>
</organism>
<dbReference type="OrthoDB" id="9998011at2759"/>
<keyword evidence="5" id="KW-1185">Reference proteome</keyword>
<feature type="non-terminal residue" evidence="4">
    <location>
        <position position="1"/>
    </location>
</feature>
<dbReference type="AlphaFoldDB" id="A0A8J2PPT8"/>
<dbReference type="InterPro" id="IPR011625">
    <property type="entry name" value="A2M_N_BRD"/>
</dbReference>
<keyword evidence="1" id="KW-0732">Signal</keyword>
<name>A0A8J2PPT8_9HEXA</name>
<evidence type="ECO:0000313" key="4">
    <source>
        <dbReference type="EMBL" id="CAG7828914.1"/>
    </source>
</evidence>
<accession>A0A8J2PPT8</accession>
<proteinExistence type="predicted"/>
<comment type="caution">
    <text evidence="4">The sequence shown here is derived from an EMBL/GenBank/DDBJ whole genome shotgun (WGS) entry which is preliminary data.</text>
</comment>
<evidence type="ECO:0000256" key="1">
    <source>
        <dbReference type="ARBA" id="ARBA00022729"/>
    </source>
</evidence>
<evidence type="ECO:0000259" key="3">
    <source>
        <dbReference type="SMART" id="SM01359"/>
    </source>
</evidence>